<dbReference type="InterPro" id="IPR043129">
    <property type="entry name" value="ATPase_NBD"/>
</dbReference>
<dbReference type="PROSITE" id="PS01036">
    <property type="entry name" value="HSP70_3"/>
    <property type="match status" value="1"/>
</dbReference>
<dbReference type="Gene3D" id="3.30.30.30">
    <property type="match status" value="1"/>
</dbReference>
<dbReference type="GO" id="GO:0034663">
    <property type="term" value="C:endoplasmic reticulum chaperone complex"/>
    <property type="evidence" value="ECO:0007669"/>
    <property type="project" value="TreeGrafter"/>
</dbReference>
<name>A0A427XLN1_9TREE</name>
<dbReference type="Pfam" id="PF00012">
    <property type="entry name" value="HSP70"/>
    <property type="match status" value="1"/>
</dbReference>
<feature type="signal peptide" evidence="7">
    <location>
        <begin position="1"/>
        <end position="20"/>
    </location>
</feature>
<sequence>MRLPRCLILLFALLLPAVQAAILAIDYGAEYTKLSLVKPGVPFDVLLDKDSKRKISSVVGWKREDRVFGQEGKQAATRFPHTHFPYVKPLLAAGEVPQLALWPNPPSLTDEGTLIFPHPKTPNHVTPAPNSHDEVWSPIALLAHQIAYYRSLAESVSESEAVTQAVVTVPAWWTQSQRRAYRDALELQGMSCLAMIGEGTGVALNYAMTRTFPDYDPETGLGNKEYHIVYDSGGLSTSATLVGLYQTSYKPSPKSKTLINTTHIDSLAVSWEDVGGVHLDMAIRDMLTADFVAKSGKTDAAKDARAQAKLQKEAVRVKHILSANQNSNVNIESLYDDVDFKSTLSRAALEGHFDNATQFTAPVFSALKSAGLTLDDVTSIIMFGGNSRVPFVQAALRDALHDKEDLIAQNVNSDEAAVLGAAFYAAGLSRQFKMKSIEVSERSVYDISLGDEVIFPAGTPLGQRKSLLSKPETDLELEFSQSGNPILSVTYAELDKTVANFTSPSPVVNTTIRLDSRGILSVANAILVSNETATEPATGNGGVLKGLFGGKKDDKTAEGTEGGDDANATETPAAPKAERVPIKFRERALGIKGLTGVEKRQTQQRLASIATFEAAMRAREEARNILEGYLYRLSNLLEEDAENRALHEFATDSERANLKDLVAVTFDWLHENAEDADVKTLFGKRTAIETLESPIVTRFTEYQSRGKAIENFQKAMFAGRAFVVEATKNRTEALEAVATAPADKPVAPPKFTQEELDSVSTQLKDNEEWVDALMEEQVKIEEDKTSNPVIFTKDLDERGKKLQGTVQRLEKKKNPRAPRPPKPSAAAKDKEPEAAEPTPAKEDPEVDESATTSSAAPETTTADAGHDEL</sequence>
<keyword evidence="3" id="KW-0547">Nucleotide-binding</keyword>
<dbReference type="OrthoDB" id="10262720at2759"/>
<dbReference type="STRING" id="105984.A0A427XLN1"/>
<dbReference type="Proteomes" id="UP000279236">
    <property type="component" value="Unassembled WGS sequence"/>
</dbReference>
<evidence type="ECO:0000256" key="2">
    <source>
        <dbReference type="ARBA" id="ARBA00022729"/>
    </source>
</evidence>
<feature type="compositionally biased region" description="Low complexity" evidence="6">
    <location>
        <begin position="849"/>
        <end position="863"/>
    </location>
</feature>
<evidence type="ECO:0000256" key="6">
    <source>
        <dbReference type="SAM" id="MobiDB-lite"/>
    </source>
</evidence>
<accession>A0A427XLN1</accession>
<dbReference type="SUPFAM" id="SSF100934">
    <property type="entry name" value="Heat shock protein 70kD (HSP70), C-terminal subdomain"/>
    <property type="match status" value="1"/>
</dbReference>
<protein>
    <submittedName>
        <fullName evidence="8">Lumenal Hsp70 protein</fullName>
    </submittedName>
</protein>
<comment type="caution">
    <text evidence="8">The sequence shown here is derived from an EMBL/GenBank/DDBJ whole genome shotgun (WGS) entry which is preliminary data.</text>
</comment>
<dbReference type="CDD" id="cd10230">
    <property type="entry name" value="ASKHA_NBD_HSP70_HYOU1"/>
    <property type="match status" value="1"/>
</dbReference>
<dbReference type="GO" id="GO:0030968">
    <property type="term" value="P:endoplasmic reticulum unfolded protein response"/>
    <property type="evidence" value="ECO:0007669"/>
    <property type="project" value="TreeGrafter"/>
</dbReference>
<evidence type="ECO:0000313" key="9">
    <source>
        <dbReference type="Proteomes" id="UP000279236"/>
    </source>
</evidence>
<comment type="subcellular location">
    <subcellularLocation>
        <location evidence="1">Endoplasmic reticulum lumen</location>
    </subcellularLocation>
</comment>
<dbReference type="EMBL" id="RSCE01000009">
    <property type="protein sequence ID" value="RSH79770.1"/>
    <property type="molecule type" value="Genomic_DNA"/>
</dbReference>
<dbReference type="InterPro" id="IPR018181">
    <property type="entry name" value="Heat_shock_70_CS"/>
</dbReference>
<dbReference type="Gene3D" id="3.30.420.40">
    <property type="match status" value="2"/>
</dbReference>
<dbReference type="SUPFAM" id="SSF53067">
    <property type="entry name" value="Actin-like ATPase domain"/>
    <property type="match status" value="2"/>
</dbReference>
<dbReference type="InterPro" id="IPR013126">
    <property type="entry name" value="Hsp_70_fam"/>
</dbReference>
<dbReference type="GO" id="GO:0140662">
    <property type="term" value="F:ATP-dependent protein folding chaperone"/>
    <property type="evidence" value="ECO:0007669"/>
    <property type="project" value="InterPro"/>
</dbReference>
<feature type="chain" id="PRO_5019306807" evidence="7">
    <location>
        <begin position="21"/>
        <end position="869"/>
    </location>
</feature>
<evidence type="ECO:0000256" key="4">
    <source>
        <dbReference type="ARBA" id="ARBA00022840"/>
    </source>
</evidence>
<evidence type="ECO:0000313" key="8">
    <source>
        <dbReference type="EMBL" id="RSH79770.1"/>
    </source>
</evidence>
<dbReference type="InterPro" id="IPR029048">
    <property type="entry name" value="HSP70_C_sf"/>
</dbReference>
<feature type="region of interest" description="Disordered" evidence="6">
    <location>
        <begin position="790"/>
        <end position="869"/>
    </location>
</feature>
<dbReference type="Gene3D" id="1.20.1270.10">
    <property type="match status" value="1"/>
</dbReference>
<keyword evidence="2 7" id="KW-0732">Signal</keyword>
<evidence type="ECO:0000256" key="1">
    <source>
        <dbReference type="ARBA" id="ARBA00004319"/>
    </source>
</evidence>
<evidence type="ECO:0000256" key="5">
    <source>
        <dbReference type="ARBA" id="ARBA00023186"/>
    </source>
</evidence>
<dbReference type="Gene3D" id="3.90.640.10">
    <property type="entry name" value="Actin, Chain A, domain 4"/>
    <property type="match status" value="1"/>
</dbReference>
<evidence type="ECO:0000256" key="3">
    <source>
        <dbReference type="ARBA" id="ARBA00022741"/>
    </source>
</evidence>
<evidence type="ECO:0000256" key="7">
    <source>
        <dbReference type="SAM" id="SignalP"/>
    </source>
</evidence>
<feature type="compositionally biased region" description="Basic and acidic residues" evidence="6">
    <location>
        <begin position="827"/>
        <end position="843"/>
    </location>
</feature>
<dbReference type="FunFam" id="3.90.640.10:FF:000004">
    <property type="entry name" value="Heat shock 70 kDa protein 4"/>
    <property type="match status" value="1"/>
</dbReference>
<dbReference type="AlphaFoldDB" id="A0A427XLN1"/>
<dbReference type="RefSeq" id="XP_028474879.1">
    <property type="nucleotide sequence ID" value="XM_028624711.1"/>
</dbReference>
<dbReference type="GO" id="GO:0005524">
    <property type="term" value="F:ATP binding"/>
    <property type="evidence" value="ECO:0007669"/>
    <property type="project" value="UniProtKB-KW"/>
</dbReference>
<dbReference type="PRINTS" id="PR00301">
    <property type="entry name" value="HEATSHOCK70"/>
</dbReference>
<keyword evidence="9" id="KW-1185">Reference proteome</keyword>
<dbReference type="PANTHER" id="PTHR45639">
    <property type="entry name" value="HSC70CB, ISOFORM G-RELATED"/>
    <property type="match status" value="1"/>
</dbReference>
<dbReference type="GO" id="GO:0005788">
    <property type="term" value="C:endoplasmic reticulum lumen"/>
    <property type="evidence" value="ECO:0007669"/>
    <property type="project" value="UniProtKB-SubCell"/>
</dbReference>
<feature type="region of interest" description="Disordered" evidence="6">
    <location>
        <begin position="545"/>
        <end position="579"/>
    </location>
</feature>
<proteinExistence type="predicted"/>
<dbReference type="GeneID" id="39593971"/>
<keyword evidence="5" id="KW-0143">Chaperone</keyword>
<dbReference type="PANTHER" id="PTHR45639:SF3">
    <property type="entry name" value="HYPOXIA UP-REGULATED PROTEIN 1"/>
    <property type="match status" value="1"/>
</dbReference>
<organism evidence="8 9">
    <name type="scientific">Apiotrichum porosum</name>
    <dbReference type="NCBI Taxonomy" id="105984"/>
    <lineage>
        <taxon>Eukaryota</taxon>
        <taxon>Fungi</taxon>
        <taxon>Dikarya</taxon>
        <taxon>Basidiomycota</taxon>
        <taxon>Agaricomycotina</taxon>
        <taxon>Tremellomycetes</taxon>
        <taxon>Trichosporonales</taxon>
        <taxon>Trichosporonaceae</taxon>
        <taxon>Apiotrichum</taxon>
    </lineage>
</organism>
<reference evidence="8 9" key="1">
    <citation type="submission" date="2018-11" db="EMBL/GenBank/DDBJ databases">
        <title>Genome sequence of Apiotrichum porosum DSM 27194.</title>
        <authorList>
            <person name="Aliyu H."/>
            <person name="Gorte O."/>
            <person name="Ochsenreither K."/>
        </authorList>
    </citation>
    <scope>NUCLEOTIDE SEQUENCE [LARGE SCALE GENOMIC DNA]</scope>
    <source>
        <strain evidence="8 9">DSM 27194</strain>
    </source>
</reference>
<keyword evidence="4" id="KW-0067">ATP-binding</keyword>
<gene>
    <name evidence="8" type="primary">LHS1</name>
    <name evidence="8" type="ORF">EHS24_009428</name>
</gene>